<dbReference type="Proteomes" id="UP000287996">
    <property type="component" value="Unassembled WGS sequence"/>
</dbReference>
<feature type="region of interest" description="Disordered" evidence="2">
    <location>
        <begin position="557"/>
        <end position="582"/>
    </location>
</feature>
<name>A0A432ZSM7_9GAMM</name>
<reference evidence="4 5" key="1">
    <citation type="journal article" date="2011" name="Front. Microbiol.">
        <title>Genomic signatures of strain selection and enhancement in Bacillus atrophaeus var. globigii, a historical biowarfare simulant.</title>
        <authorList>
            <person name="Gibbons H.S."/>
            <person name="Broomall S.M."/>
            <person name="McNew L.A."/>
            <person name="Daligault H."/>
            <person name="Chapman C."/>
            <person name="Bruce D."/>
            <person name="Karavis M."/>
            <person name="Krepps M."/>
            <person name="McGregor P.A."/>
            <person name="Hong C."/>
            <person name="Park K.H."/>
            <person name="Akmal A."/>
            <person name="Feldman A."/>
            <person name="Lin J.S."/>
            <person name="Chang W.E."/>
            <person name="Higgs B.W."/>
            <person name="Demirev P."/>
            <person name="Lindquist J."/>
            <person name="Liem A."/>
            <person name="Fochler E."/>
            <person name="Read T.D."/>
            <person name="Tapia R."/>
            <person name="Johnson S."/>
            <person name="Bishop-Lilly K.A."/>
            <person name="Detter C."/>
            <person name="Han C."/>
            <person name="Sozhamannan S."/>
            <person name="Rosenzweig C.N."/>
            <person name="Skowronski E.W."/>
        </authorList>
    </citation>
    <scope>NUCLEOTIDE SEQUENCE [LARGE SCALE GENOMIC DNA]</scope>
    <source>
        <strain evidence="4 5">CC-PW-9</strain>
    </source>
</reference>
<dbReference type="InterPro" id="IPR038610">
    <property type="entry name" value="FliK-like_C_sf"/>
</dbReference>
<feature type="coiled-coil region" evidence="1">
    <location>
        <begin position="271"/>
        <end position="298"/>
    </location>
</feature>
<organism evidence="4 5">
    <name type="scientific">Idiomarina tyrosinivorans</name>
    <dbReference type="NCBI Taxonomy" id="1445662"/>
    <lineage>
        <taxon>Bacteria</taxon>
        <taxon>Pseudomonadati</taxon>
        <taxon>Pseudomonadota</taxon>
        <taxon>Gammaproteobacteria</taxon>
        <taxon>Alteromonadales</taxon>
        <taxon>Idiomarinaceae</taxon>
        <taxon>Idiomarina</taxon>
    </lineage>
</organism>
<keyword evidence="5" id="KW-1185">Reference proteome</keyword>
<evidence type="ECO:0000259" key="3">
    <source>
        <dbReference type="Pfam" id="PF02120"/>
    </source>
</evidence>
<dbReference type="RefSeq" id="WP_126841410.1">
    <property type="nucleotide sequence ID" value="NZ_PIQH01000003.1"/>
</dbReference>
<feature type="domain" description="Flagellar hook-length control protein-like C-terminal" evidence="3">
    <location>
        <begin position="483"/>
        <end position="563"/>
    </location>
</feature>
<feature type="region of interest" description="Disordered" evidence="2">
    <location>
        <begin position="244"/>
        <end position="269"/>
    </location>
</feature>
<feature type="compositionally biased region" description="Low complexity" evidence="2">
    <location>
        <begin position="171"/>
        <end position="189"/>
    </location>
</feature>
<dbReference type="InterPro" id="IPR021136">
    <property type="entry name" value="Flagellar_hook_control-like_C"/>
</dbReference>
<feature type="region of interest" description="Disordered" evidence="2">
    <location>
        <begin position="332"/>
        <end position="413"/>
    </location>
</feature>
<keyword evidence="1" id="KW-0175">Coiled coil</keyword>
<proteinExistence type="predicted"/>
<feature type="region of interest" description="Disordered" evidence="2">
    <location>
        <begin position="156"/>
        <end position="189"/>
    </location>
</feature>
<evidence type="ECO:0000313" key="4">
    <source>
        <dbReference type="EMBL" id="RUO80883.1"/>
    </source>
</evidence>
<feature type="compositionally biased region" description="Polar residues" evidence="2">
    <location>
        <begin position="392"/>
        <end position="401"/>
    </location>
</feature>
<feature type="compositionally biased region" description="Polar residues" evidence="2">
    <location>
        <begin position="46"/>
        <end position="57"/>
    </location>
</feature>
<dbReference type="AlphaFoldDB" id="A0A432ZSM7"/>
<evidence type="ECO:0000256" key="2">
    <source>
        <dbReference type="SAM" id="MobiDB-lite"/>
    </source>
</evidence>
<accession>A0A432ZSM7</accession>
<comment type="caution">
    <text evidence="4">The sequence shown here is derived from an EMBL/GenBank/DDBJ whole genome shotgun (WGS) entry which is preliminary data.</text>
</comment>
<evidence type="ECO:0000313" key="5">
    <source>
        <dbReference type="Proteomes" id="UP000287996"/>
    </source>
</evidence>
<gene>
    <name evidence="4" type="ORF">CWI84_04680</name>
</gene>
<dbReference type="Pfam" id="PF02120">
    <property type="entry name" value="Flg_hook"/>
    <property type="match status" value="1"/>
</dbReference>
<dbReference type="InterPro" id="IPR052563">
    <property type="entry name" value="FliK"/>
</dbReference>
<dbReference type="PANTHER" id="PTHR37533">
    <property type="entry name" value="FLAGELLAR HOOK-LENGTH CONTROL PROTEIN"/>
    <property type="match status" value="1"/>
</dbReference>
<dbReference type="OrthoDB" id="1792985at2"/>
<feature type="compositionally biased region" description="Low complexity" evidence="2">
    <location>
        <begin position="75"/>
        <end position="94"/>
    </location>
</feature>
<dbReference type="CDD" id="cd17470">
    <property type="entry name" value="T3SS_Flik_C"/>
    <property type="match status" value="1"/>
</dbReference>
<feature type="region of interest" description="Disordered" evidence="2">
    <location>
        <begin position="121"/>
        <end position="140"/>
    </location>
</feature>
<feature type="region of interest" description="Disordered" evidence="2">
    <location>
        <begin position="73"/>
        <end position="94"/>
    </location>
</feature>
<evidence type="ECO:0000256" key="1">
    <source>
        <dbReference type="SAM" id="Coils"/>
    </source>
</evidence>
<dbReference type="PANTHER" id="PTHR37533:SF2">
    <property type="entry name" value="FLAGELLAR HOOK-LENGTH CONTROL PROTEIN"/>
    <property type="match status" value="1"/>
</dbReference>
<sequence length="608" mass="64393">MQQLKQSEITAVFLQQETKGSRDTAEQSSNAGEFAQAFASQRAKDSNASQGAPTKSGEQILFQREAIKRQKFAEAADATEEATQQVAQNQRQQDNADLEQWVELLQSMQQQLVAHQQDKQGQIDTKIQKPAADDASASSEQLQSLVAQLLALLKQQDSEGEQSRSVDNENQADQAATEQQAAESAQQSSAEMWQQLANLLLAQQGTAKAADAKANDADAAESPQTDAEQQAVKLLTLMQALVSAAHGEQQPSPEQIKGQVPADGSTSVATAALSQQQRQALLEKLQQLLRQANSAKAATPVNDIATKGGDDSLKNLAAELTALLNKADKSVAPSNTVDKGQATETLVAGSQARTIPATMSDTRKEGPKITLPGTAAAEGTSGTQAKAVEGQPLSSNDSAQQAPKADAKSAAEQLAATIQQRVLAQQTDSAPSNITATWQSTNATVAASNISATATAQNANLVGAAGQQAIDITHAEAPRMLQERISIMMSQGAQRAEIRLDPPDLGSLHIRIHTHQDQATVQFQVQNPQAREAIEQALPRLREMLEQQGLQLADSQVGEQLQGDERETAEANSGSRGLGAASDEADAVELTMAAGELLLDAGQVDFYV</sequence>
<feature type="compositionally biased region" description="Polar residues" evidence="2">
    <location>
        <begin position="332"/>
        <end position="344"/>
    </location>
</feature>
<dbReference type="EMBL" id="PIQH01000003">
    <property type="protein sequence ID" value="RUO80883.1"/>
    <property type="molecule type" value="Genomic_DNA"/>
</dbReference>
<feature type="compositionally biased region" description="Polar residues" evidence="2">
    <location>
        <begin position="351"/>
        <end position="360"/>
    </location>
</feature>
<feature type="region of interest" description="Disordered" evidence="2">
    <location>
        <begin position="14"/>
        <end position="59"/>
    </location>
</feature>
<dbReference type="Gene3D" id="3.30.750.140">
    <property type="match status" value="1"/>
</dbReference>
<protein>
    <recommendedName>
        <fullName evidence="3">Flagellar hook-length control protein-like C-terminal domain-containing protein</fullName>
    </recommendedName>
</protein>